<reference evidence="1 2" key="1">
    <citation type="journal article" date="2019" name="Nat. Ecol. Evol.">
        <title>Megaphylogeny resolves global patterns of mushroom evolution.</title>
        <authorList>
            <person name="Varga T."/>
            <person name="Krizsan K."/>
            <person name="Foldi C."/>
            <person name="Dima B."/>
            <person name="Sanchez-Garcia M."/>
            <person name="Sanchez-Ramirez S."/>
            <person name="Szollosi G.J."/>
            <person name="Szarkandi J.G."/>
            <person name="Papp V."/>
            <person name="Albert L."/>
            <person name="Andreopoulos W."/>
            <person name="Angelini C."/>
            <person name="Antonin V."/>
            <person name="Barry K.W."/>
            <person name="Bougher N.L."/>
            <person name="Buchanan P."/>
            <person name="Buyck B."/>
            <person name="Bense V."/>
            <person name="Catcheside P."/>
            <person name="Chovatia M."/>
            <person name="Cooper J."/>
            <person name="Damon W."/>
            <person name="Desjardin D."/>
            <person name="Finy P."/>
            <person name="Geml J."/>
            <person name="Haridas S."/>
            <person name="Hughes K."/>
            <person name="Justo A."/>
            <person name="Karasinski D."/>
            <person name="Kautmanova I."/>
            <person name="Kiss B."/>
            <person name="Kocsube S."/>
            <person name="Kotiranta H."/>
            <person name="LaButti K.M."/>
            <person name="Lechner B.E."/>
            <person name="Liimatainen K."/>
            <person name="Lipzen A."/>
            <person name="Lukacs Z."/>
            <person name="Mihaltcheva S."/>
            <person name="Morgado L.N."/>
            <person name="Niskanen T."/>
            <person name="Noordeloos M.E."/>
            <person name="Ohm R.A."/>
            <person name="Ortiz-Santana B."/>
            <person name="Ovrebo C."/>
            <person name="Racz N."/>
            <person name="Riley R."/>
            <person name="Savchenko A."/>
            <person name="Shiryaev A."/>
            <person name="Soop K."/>
            <person name="Spirin V."/>
            <person name="Szebenyi C."/>
            <person name="Tomsovsky M."/>
            <person name="Tulloss R.E."/>
            <person name="Uehling J."/>
            <person name="Grigoriev I.V."/>
            <person name="Vagvolgyi C."/>
            <person name="Papp T."/>
            <person name="Martin F.M."/>
            <person name="Miettinen O."/>
            <person name="Hibbett D.S."/>
            <person name="Nagy L.G."/>
        </authorList>
    </citation>
    <scope>NUCLEOTIDE SEQUENCE [LARGE SCALE GENOMIC DNA]</scope>
    <source>
        <strain evidence="1 2">CBS 121175</strain>
    </source>
</reference>
<gene>
    <name evidence="1" type="ORF">FA15DRAFT_661618</name>
</gene>
<name>A0A5C3KBB2_COPMA</name>
<feature type="non-terminal residue" evidence="1">
    <location>
        <position position="1"/>
    </location>
</feature>
<dbReference type="AlphaFoldDB" id="A0A5C3KBB2"/>
<protein>
    <submittedName>
        <fullName evidence="1">Uncharacterized protein</fullName>
    </submittedName>
</protein>
<dbReference type="EMBL" id="ML210551">
    <property type="protein sequence ID" value="TFK17198.1"/>
    <property type="molecule type" value="Genomic_DNA"/>
</dbReference>
<evidence type="ECO:0000313" key="1">
    <source>
        <dbReference type="EMBL" id="TFK17198.1"/>
    </source>
</evidence>
<keyword evidence="2" id="KW-1185">Reference proteome</keyword>
<sequence length="476" mass="53704">SSSRLTHRIMSSIVAVSGFAVTAKDFIQIMALFPAVKAIMSRFCQPQNATIVHAGAGYKIWRDSQPAKIQKSIEICLLRCAMPGGKPPSASTHCSGLLRQGRWCPMPPPPTAVKLDPTHCVYSVVTKQTQDGQNKLLQMLDFIKSQQGPTLRPERFKFAWKVQEFPKGTFYCRIDFIRVMIMIPAVRTIVANFCQPKSATLIHAASGYKYWRDAQPEKVKRLMPHICMMRLATSRAGKPPKETTHILFALRGVALENKDVKFDPSVPDHAAFSTETTRSRQAASNSRLYQIQSRTQAPARKAHLHLESSRAATRDVLPWIEMLYGGYKVSAEIMKRIARETPELRDIEVGSDDYYNYSLSASGEEFGTKDTCFLTNLAVNHRWDDQVLDPKHPHYKLLRSETAADRNKLDRFLRLLKQEGGPPLEAKDFEYSYTIGPHISYVRLSTARPTRLDSDILPRSSLRPEIAEDEKTPVAS</sequence>
<proteinExistence type="predicted"/>
<evidence type="ECO:0000313" key="2">
    <source>
        <dbReference type="Proteomes" id="UP000307440"/>
    </source>
</evidence>
<accession>A0A5C3KBB2</accession>
<dbReference type="Proteomes" id="UP000307440">
    <property type="component" value="Unassembled WGS sequence"/>
</dbReference>
<organism evidence="1 2">
    <name type="scientific">Coprinopsis marcescibilis</name>
    <name type="common">Agaric fungus</name>
    <name type="synonym">Psathyrella marcescibilis</name>
    <dbReference type="NCBI Taxonomy" id="230819"/>
    <lineage>
        <taxon>Eukaryota</taxon>
        <taxon>Fungi</taxon>
        <taxon>Dikarya</taxon>
        <taxon>Basidiomycota</taxon>
        <taxon>Agaricomycotina</taxon>
        <taxon>Agaricomycetes</taxon>
        <taxon>Agaricomycetidae</taxon>
        <taxon>Agaricales</taxon>
        <taxon>Agaricineae</taxon>
        <taxon>Psathyrellaceae</taxon>
        <taxon>Coprinopsis</taxon>
    </lineage>
</organism>